<reference evidence="4 5" key="1">
    <citation type="submission" date="2016-03" db="EMBL/GenBank/DDBJ databases">
        <authorList>
            <person name="Devillers H."/>
        </authorList>
    </citation>
    <scope>NUCLEOTIDE SEQUENCE [LARGE SCALE GENOMIC DNA]</scope>
    <source>
        <strain evidence="4">CBS 11717</strain>
    </source>
</reference>
<evidence type="ECO:0000256" key="2">
    <source>
        <dbReference type="SAM" id="SignalP"/>
    </source>
</evidence>
<dbReference type="AlphaFoldDB" id="A0A1G4IV22"/>
<dbReference type="InterPro" id="IPR000782">
    <property type="entry name" value="FAS1_domain"/>
</dbReference>
<accession>A0A1G4IV22</accession>
<name>A0A1G4IV22_9SACH</name>
<dbReference type="PANTHER" id="PTHR28156">
    <property type="entry name" value="FAS1 DOMAIN-CONTAINING PROTEIN YDR262W"/>
    <property type="match status" value="1"/>
</dbReference>
<dbReference type="SUPFAM" id="SSF82153">
    <property type="entry name" value="FAS1 domain"/>
    <property type="match status" value="1"/>
</dbReference>
<gene>
    <name evidence="4" type="ORF">LAMI_0B03994G</name>
</gene>
<keyword evidence="1 2" id="KW-0732">Signal</keyword>
<evidence type="ECO:0000313" key="4">
    <source>
        <dbReference type="EMBL" id="SCU80869.1"/>
    </source>
</evidence>
<evidence type="ECO:0000256" key="1">
    <source>
        <dbReference type="ARBA" id="ARBA00022729"/>
    </source>
</evidence>
<dbReference type="PANTHER" id="PTHR28156:SF1">
    <property type="entry name" value="FAS1 DOMAIN-CONTAINING PROTEIN YDR262W"/>
    <property type="match status" value="1"/>
</dbReference>
<proteinExistence type="predicted"/>
<dbReference type="STRING" id="1230905.A0A1G4IV22"/>
<evidence type="ECO:0000313" key="5">
    <source>
        <dbReference type="Proteomes" id="UP000191024"/>
    </source>
</evidence>
<keyword evidence="5" id="KW-1185">Reference proteome</keyword>
<dbReference type="Gene3D" id="2.30.180.10">
    <property type="entry name" value="FAS1 domain"/>
    <property type="match status" value="1"/>
</dbReference>
<dbReference type="InterPro" id="IPR040200">
    <property type="entry name" value="Mug57-like"/>
</dbReference>
<sequence length="275" mass="30472">MFIFRALLGLVALVSCVDCKRVVPLKATVDPETGKVKRQITEPHQLFQERDFVASNFYKREPKNIPIDLDKLFETGQEKRDMYQAPFAEVSSAVPEEELSKVSTAETLCLDSRIATINEIGIFSSYIRGDAELTRKLEDPQESLIIFAPSNAALEKLSKKPWEFPTDIEALESSGADQLTVDRAISDNIMSFIKAHIVLGSDFEAASQRHCKGSSVVLKSMAYNGEDEAGDIKLKRKQGKFYVLSANQKAKQEVLDVTQAQNGAILLIDSALVSP</sequence>
<evidence type="ECO:0000259" key="3">
    <source>
        <dbReference type="PROSITE" id="PS50213"/>
    </source>
</evidence>
<organism evidence="4 5">
    <name type="scientific">Lachancea mirantina</name>
    <dbReference type="NCBI Taxonomy" id="1230905"/>
    <lineage>
        <taxon>Eukaryota</taxon>
        <taxon>Fungi</taxon>
        <taxon>Dikarya</taxon>
        <taxon>Ascomycota</taxon>
        <taxon>Saccharomycotina</taxon>
        <taxon>Saccharomycetes</taxon>
        <taxon>Saccharomycetales</taxon>
        <taxon>Saccharomycetaceae</taxon>
        <taxon>Lachancea</taxon>
    </lineage>
</organism>
<dbReference type="EMBL" id="LT598464">
    <property type="protein sequence ID" value="SCU80869.1"/>
    <property type="molecule type" value="Genomic_DNA"/>
</dbReference>
<feature type="chain" id="PRO_5009235754" evidence="2">
    <location>
        <begin position="20"/>
        <end position="275"/>
    </location>
</feature>
<feature type="domain" description="FAS1" evidence="3">
    <location>
        <begin position="107"/>
        <end position="272"/>
    </location>
</feature>
<dbReference type="PROSITE" id="PS51257">
    <property type="entry name" value="PROKAR_LIPOPROTEIN"/>
    <property type="match status" value="1"/>
</dbReference>
<dbReference type="OrthoDB" id="5551751at2759"/>
<dbReference type="InterPro" id="IPR036378">
    <property type="entry name" value="FAS1_dom_sf"/>
</dbReference>
<dbReference type="PROSITE" id="PS50213">
    <property type="entry name" value="FAS1"/>
    <property type="match status" value="1"/>
</dbReference>
<protein>
    <submittedName>
        <fullName evidence="4">LAMI_0B03994g1_1</fullName>
    </submittedName>
</protein>
<feature type="signal peptide" evidence="2">
    <location>
        <begin position="1"/>
        <end position="19"/>
    </location>
</feature>
<dbReference type="Pfam" id="PF02469">
    <property type="entry name" value="Fasciclin"/>
    <property type="match status" value="1"/>
</dbReference>
<dbReference type="Proteomes" id="UP000191024">
    <property type="component" value="Chromosome B"/>
</dbReference>